<evidence type="ECO:0000313" key="1">
    <source>
        <dbReference type="EMBL" id="GAA1940362.1"/>
    </source>
</evidence>
<dbReference type="RefSeq" id="WP_344412772.1">
    <property type="nucleotide sequence ID" value="NZ_BAAANN010000002.1"/>
</dbReference>
<proteinExistence type="predicted"/>
<dbReference type="EMBL" id="BAAANN010000002">
    <property type="protein sequence ID" value="GAA1940362.1"/>
    <property type="molecule type" value="Genomic_DNA"/>
</dbReference>
<organism evidence="1 2">
    <name type="scientific">Amycolatopsis minnesotensis</name>
    <dbReference type="NCBI Taxonomy" id="337894"/>
    <lineage>
        <taxon>Bacteria</taxon>
        <taxon>Bacillati</taxon>
        <taxon>Actinomycetota</taxon>
        <taxon>Actinomycetes</taxon>
        <taxon>Pseudonocardiales</taxon>
        <taxon>Pseudonocardiaceae</taxon>
        <taxon>Amycolatopsis</taxon>
    </lineage>
</organism>
<dbReference type="Proteomes" id="UP001501116">
    <property type="component" value="Unassembled WGS sequence"/>
</dbReference>
<evidence type="ECO:0000313" key="2">
    <source>
        <dbReference type="Proteomes" id="UP001501116"/>
    </source>
</evidence>
<keyword evidence="2" id="KW-1185">Reference proteome</keyword>
<name>A0ABN2Q0X0_9PSEU</name>
<reference evidence="1 2" key="1">
    <citation type="journal article" date="2019" name="Int. J. Syst. Evol. Microbiol.">
        <title>The Global Catalogue of Microorganisms (GCM) 10K type strain sequencing project: providing services to taxonomists for standard genome sequencing and annotation.</title>
        <authorList>
            <consortium name="The Broad Institute Genomics Platform"/>
            <consortium name="The Broad Institute Genome Sequencing Center for Infectious Disease"/>
            <person name="Wu L."/>
            <person name="Ma J."/>
        </authorList>
    </citation>
    <scope>NUCLEOTIDE SEQUENCE [LARGE SCALE GENOMIC DNA]</scope>
    <source>
        <strain evidence="1 2">JCM 14545</strain>
    </source>
</reference>
<protein>
    <submittedName>
        <fullName evidence="1">Uncharacterized protein</fullName>
    </submittedName>
</protein>
<sequence>MSTPDRAAASEELLKREMAVLTAEFATERALESLRQAVKVGRTAEIVTWANNAVEAVMEVADLVTIPDEGTSTFATVRDSVINRLDSMTSANGANDAEGVLSRGELVADAVTNLASLLKETGS</sequence>
<accession>A0ABN2Q0X0</accession>
<comment type="caution">
    <text evidence="1">The sequence shown here is derived from an EMBL/GenBank/DDBJ whole genome shotgun (WGS) entry which is preliminary data.</text>
</comment>
<gene>
    <name evidence="1" type="ORF">GCM10009754_04420</name>
</gene>